<dbReference type="OrthoDB" id="4480078at2759"/>
<name>A0A229YLT1_9EURO</name>
<reference evidence="1 2" key="1">
    <citation type="submission" date="2018-08" db="EMBL/GenBank/DDBJ databases">
        <title>Draft genome sequences of two Aspergillus turcosus clinical strains isolated from bronchoalveolar lavage fluid: one azole-susceptible and the other azole-resistant.</title>
        <authorList>
            <person name="Parent-Michaud M."/>
            <person name="Dufresne P.J."/>
            <person name="Fournier E."/>
            <person name="Martineau C."/>
            <person name="Moreira S."/>
            <person name="Perkins V."/>
            <person name="De Repentigny L."/>
            <person name="Dufresne S.F."/>
        </authorList>
    </citation>
    <scope>NUCLEOTIDE SEQUENCE [LARGE SCALE GENOMIC DNA]</scope>
    <source>
        <strain evidence="1">HMR AF 1038</strain>
    </source>
</reference>
<protein>
    <submittedName>
        <fullName evidence="1">Uncharacterized protein</fullName>
    </submittedName>
</protein>
<dbReference type="EMBL" id="NIDN02000193">
    <property type="protein sequence ID" value="RLL94629.1"/>
    <property type="molecule type" value="Genomic_DNA"/>
</dbReference>
<dbReference type="STRING" id="1245748.A0A229YLT1"/>
<comment type="caution">
    <text evidence="1">The sequence shown here is derived from an EMBL/GenBank/DDBJ whole genome shotgun (WGS) entry which is preliminary data.</text>
</comment>
<evidence type="ECO:0000313" key="2">
    <source>
        <dbReference type="Proteomes" id="UP000215289"/>
    </source>
</evidence>
<dbReference type="Proteomes" id="UP000215289">
    <property type="component" value="Unassembled WGS sequence"/>
</dbReference>
<dbReference type="AlphaFoldDB" id="A0A229YLT1"/>
<evidence type="ECO:0000313" key="1">
    <source>
        <dbReference type="EMBL" id="RLL94629.1"/>
    </source>
</evidence>
<organism evidence="1 2">
    <name type="scientific">Aspergillus turcosus</name>
    <dbReference type="NCBI Taxonomy" id="1245748"/>
    <lineage>
        <taxon>Eukaryota</taxon>
        <taxon>Fungi</taxon>
        <taxon>Dikarya</taxon>
        <taxon>Ascomycota</taxon>
        <taxon>Pezizomycotina</taxon>
        <taxon>Eurotiomycetes</taxon>
        <taxon>Eurotiomycetidae</taxon>
        <taxon>Eurotiales</taxon>
        <taxon>Aspergillaceae</taxon>
        <taxon>Aspergillus</taxon>
        <taxon>Aspergillus subgen. Fumigati</taxon>
    </lineage>
</organism>
<accession>A0A229YLT1</accession>
<sequence>MGYAVHRGSEALALEAQYRALPPETTTSTALRDPQDSSTQFRAYTDVYAVRVPVKALLPKLKGQTKSKSTRIFRAEGSLIGRLAEGTFSPGETGDSPAGFASLAASGEPRTLLMVRWLWSAIVGGEQKWAAGFLACAG</sequence>
<gene>
    <name evidence="1" type="ORF">CFD26_100873</name>
</gene>
<proteinExistence type="predicted"/>
<keyword evidence="2" id="KW-1185">Reference proteome</keyword>